<feature type="domain" description="Heterokaryon incompatibility" evidence="1">
    <location>
        <begin position="56"/>
        <end position="202"/>
    </location>
</feature>
<evidence type="ECO:0000259" key="1">
    <source>
        <dbReference type="Pfam" id="PF06985"/>
    </source>
</evidence>
<dbReference type="PANTHER" id="PTHR33112">
    <property type="entry name" value="DOMAIN PROTEIN, PUTATIVE-RELATED"/>
    <property type="match status" value="1"/>
</dbReference>
<dbReference type="InterPro" id="IPR010730">
    <property type="entry name" value="HET"/>
</dbReference>
<name>A0A6G1JZM2_9PLEO</name>
<feature type="non-terminal residue" evidence="2">
    <location>
        <position position="1"/>
    </location>
</feature>
<dbReference type="Proteomes" id="UP000799428">
    <property type="component" value="Unassembled WGS sequence"/>
</dbReference>
<organism evidence="2 3">
    <name type="scientific">Pleomassaria siparia CBS 279.74</name>
    <dbReference type="NCBI Taxonomy" id="1314801"/>
    <lineage>
        <taxon>Eukaryota</taxon>
        <taxon>Fungi</taxon>
        <taxon>Dikarya</taxon>
        <taxon>Ascomycota</taxon>
        <taxon>Pezizomycotina</taxon>
        <taxon>Dothideomycetes</taxon>
        <taxon>Pleosporomycetidae</taxon>
        <taxon>Pleosporales</taxon>
        <taxon>Pleomassariaceae</taxon>
        <taxon>Pleomassaria</taxon>
    </lineage>
</organism>
<proteinExistence type="predicted"/>
<protein>
    <submittedName>
        <fullName evidence="2">HET-domain-containing protein</fullName>
    </submittedName>
</protein>
<accession>A0A6G1JZM2</accession>
<feature type="non-terminal residue" evidence="2">
    <location>
        <position position="354"/>
    </location>
</feature>
<gene>
    <name evidence="2" type="ORF">K504DRAFT_363104</name>
</gene>
<dbReference type="EMBL" id="MU005777">
    <property type="protein sequence ID" value="KAF2705715.1"/>
    <property type="molecule type" value="Genomic_DNA"/>
</dbReference>
<dbReference type="PANTHER" id="PTHR33112:SF16">
    <property type="entry name" value="HETEROKARYON INCOMPATIBILITY DOMAIN-CONTAINING PROTEIN"/>
    <property type="match status" value="1"/>
</dbReference>
<keyword evidence="3" id="KW-1185">Reference proteome</keyword>
<evidence type="ECO:0000313" key="3">
    <source>
        <dbReference type="Proteomes" id="UP000799428"/>
    </source>
</evidence>
<dbReference type="Pfam" id="PF06985">
    <property type="entry name" value="HET"/>
    <property type="match status" value="1"/>
</dbReference>
<sequence>IDWRRVERWIQSCGETHKTCIEDARRAPLNPLPGGFRVVDVLHRCIVRPPDLHFQYVALSYTWGRAPNLARHILTTSSMPHYMEHGSLHPLQMPATIEDAMQMCLNLGKRYLWVDRLCIMQDNIEDRESQIKGMATIFSRAAFTIVAAYGNGMDTSLPGVQARAFSTDCDDLGDLHIRTCLPTFDDTVRESVWATRGWTYQEALLSPKKLYISSAQAFWVCQSGMIPEDLIPDDSIERITCNELIAHKPYTEVLKIDSWNSDPFTPYTYHSRKYNQRVLTNASDIYDAFGGIMSALYPPVDPLDQTSTSLYNLPLHDFDAALLWSTGIDTQGARASDENTYIPSWSWSSVVGDF</sequence>
<reference evidence="2" key="1">
    <citation type="journal article" date="2020" name="Stud. Mycol.">
        <title>101 Dothideomycetes genomes: a test case for predicting lifestyles and emergence of pathogens.</title>
        <authorList>
            <person name="Haridas S."/>
            <person name="Albert R."/>
            <person name="Binder M."/>
            <person name="Bloem J."/>
            <person name="Labutti K."/>
            <person name="Salamov A."/>
            <person name="Andreopoulos B."/>
            <person name="Baker S."/>
            <person name="Barry K."/>
            <person name="Bills G."/>
            <person name="Bluhm B."/>
            <person name="Cannon C."/>
            <person name="Castanera R."/>
            <person name="Culley D."/>
            <person name="Daum C."/>
            <person name="Ezra D."/>
            <person name="Gonzalez J."/>
            <person name="Henrissat B."/>
            <person name="Kuo A."/>
            <person name="Liang C."/>
            <person name="Lipzen A."/>
            <person name="Lutzoni F."/>
            <person name="Magnuson J."/>
            <person name="Mondo S."/>
            <person name="Nolan M."/>
            <person name="Ohm R."/>
            <person name="Pangilinan J."/>
            <person name="Park H.-J."/>
            <person name="Ramirez L."/>
            <person name="Alfaro M."/>
            <person name="Sun H."/>
            <person name="Tritt A."/>
            <person name="Yoshinaga Y."/>
            <person name="Zwiers L.-H."/>
            <person name="Turgeon B."/>
            <person name="Goodwin S."/>
            <person name="Spatafora J."/>
            <person name="Crous P."/>
            <person name="Grigoriev I."/>
        </authorList>
    </citation>
    <scope>NUCLEOTIDE SEQUENCE</scope>
    <source>
        <strain evidence="2">CBS 279.74</strain>
    </source>
</reference>
<dbReference type="AlphaFoldDB" id="A0A6G1JZM2"/>
<evidence type="ECO:0000313" key="2">
    <source>
        <dbReference type="EMBL" id="KAF2705715.1"/>
    </source>
</evidence>
<dbReference type="OrthoDB" id="5135333at2759"/>